<feature type="domain" description="Pyrimidine nucleoside phosphorylase C-terminal" evidence="6">
    <location>
        <begin position="361"/>
        <end position="436"/>
    </location>
</feature>
<evidence type="ECO:0000259" key="6">
    <source>
        <dbReference type="SMART" id="SM00941"/>
    </source>
</evidence>
<dbReference type="InterPro" id="IPR036566">
    <property type="entry name" value="PYNP-like_C_sf"/>
</dbReference>
<dbReference type="EC" id="2.4.2.4" evidence="5"/>
<dbReference type="GO" id="GO:0005829">
    <property type="term" value="C:cytosol"/>
    <property type="evidence" value="ECO:0007669"/>
    <property type="project" value="TreeGrafter"/>
</dbReference>
<dbReference type="UniPathway" id="UPA00578">
    <property type="reaction ID" value="UER00638"/>
</dbReference>
<dbReference type="InterPro" id="IPR000053">
    <property type="entry name" value="Thymidine/pyrmidine_PPase"/>
</dbReference>
<accession>A0A1Z5K7L9</accession>
<dbReference type="InterPro" id="IPR000312">
    <property type="entry name" value="Glycosyl_Trfase_fam3"/>
</dbReference>
<dbReference type="GO" id="GO:0009032">
    <property type="term" value="F:thymidine phosphorylase activity"/>
    <property type="evidence" value="ECO:0007669"/>
    <property type="project" value="UniProtKB-UniRule"/>
</dbReference>
<comment type="caution">
    <text evidence="7">The sequence shown here is derived from an EMBL/GenBank/DDBJ whole genome shotgun (WGS) entry which is preliminary data.</text>
</comment>
<dbReference type="Gene3D" id="1.20.970.10">
    <property type="entry name" value="Transferase, Pyrimidine Nucleoside Phosphorylase, Chain C"/>
    <property type="match status" value="1"/>
</dbReference>
<gene>
    <name evidence="7" type="ORF">FisN_19Lh281</name>
</gene>
<dbReference type="Proteomes" id="UP000198406">
    <property type="component" value="Unassembled WGS sequence"/>
</dbReference>
<dbReference type="Pfam" id="PF07831">
    <property type="entry name" value="PYNP_C"/>
    <property type="match status" value="1"/>
</dbReference>
<comment type="similarity">
    <text evidence="1 5">Belongs to the thymidine/pyrimidine-nucleoside phosphorylase family.</text>
</comment>
<organism evidence="7 8">
    <name type="scientific">Fistulifera solaris</name>
    <name type="common">Oleaginous diatom</name>
    <dbReference type="NCBI Taxonomy" id="1519565"/>
    <lineage>
        <taxon>Eukaryota</taxon>
        <taxon>Sar</taxon>
        <taxon>Stramenopiles</taxon>
        <taxon>Ochrophyta</taxon>
        <taxon>Bacillariophyta</taxon>
        <taxon>Bacillariophyceae</taxon>
        <taxon>Bacillariophycidae</taxon>
        <taxon>Naviculales</taxon>
        <taxon>Naviculaceae</taxon>
        <taxon>Fistulifera</taxon>
    </lineage>
</organism>
<dbReference type="InterPro" id="IPR036320">
    <property type="entry name" value="Glycosyl_Trfase_fam3_N_dom_sf"/>
</dbReference>
<dbReference type="GO" id="GO:0006213">
    <property type="term" value="P:pyrimidine nucleoside metabolic process"/>
    <property type="evidence" value="ECO:0007669"/>
    <property type="project" value="UniProtKB-UniRule"/>
</dbReference>
<comment type="pathway">
    <text evidence="5">Pyrimidine metabolism; dTMP biosynthesis via salvage pathway; dTMP from thymine: step 1/2.</text>
</comment>
<dbReference type="PIRSF" id="PIRSF000478">
    <property type="entry name" value="TP_PyNP"/>
    <property type="match status" value="1"/>
</dbReference>
<proteinExistence type="inferred from homology"/>
<dbReference type="NCBIfam" id="NF004490">
    <property type="entry name" value="PRK05820.1"/>
    <property type="match status" value="1"/>
</dbReference>
<dbReference type="InterPro" id="IPR035902">
    <property type="entry name" value="Nuc_phospho_transferase"/>
</dbReference>
<dbReference type="InterPro" id="IPR018090">
    <property type="entry name" value="Pyrmidine_PPas_bac/euk"/>
</dbReference>
<dbReference type="FunFam" id="3.40.1030.10:FF:000003">
    <property type="entry name" value="Pyrimidine-nucleoside phosphorylase"/>
    <property type="match status" value="1"/>
</dbReference>
<reference evidence="7 8" key="1">
    <citation type="journal article" date="2015" name="Plant Cell">
        <title>Oil accumulation by the oleaginous diatom Fistulifera solaris as revealed by the genome and transcriptome.</title>
        <authorList>
            <person name="Tanaka T."/>
            <person name="Maeda Y."/>
            <person name="Veluchamy A."/>
            <person name="Tanaka M."/>
            <person name="Abida H."/>
            <person name="Marechal E."/>
            <person name="Bowler C."/>
            <person name="Muto M."/>
            <person name="Sunaga Y."/>
            <person name="Tanaka M."/>
            <person name="Yoshino T."/>
            <person name="Taniguchi T."/>
            <person name="Fukuda Y."/>
            <person name="Nemoto M."/>
            <person name="Matsumoto M."/>
            <person name="Wong P.S."/>
            <person name="Aburatani S."/>
            <person name="Fujibuchi W."/>
        </authorList>
    </citation>
    <scope>NUCLEOTIDE SEQUENCE [LARGE SCALE GENOMIC DNA]</scope>
    <source>
        <strain evidence="7 8">JPCC DA0580</strain>
    </source>
</reference>
<name>A0A1Z5K7L9_FISSO</name>
<dbReference type="SUPFAM" id="SSF54680">
    <property type="entry name" value="Pyrimidine nucleoside phosphorylase C-terminal domain"/>
    <property type="match status" value="1"/>
</dbReference>
<dbReference type="SMART" id="SM00941">
    <property type="entry name" value="PYNP_C"/>
    <property type="match status" value="1"/>
</dbReference>
<keyword evidence="4 5" id="KW-0808">Transferase</keyword>
<dbReference type="InterPro" id="IPR017459">
    <property type="entry name" value="Glycosyl_Trfase_fam3_N_dom"/>
</dbReference>
<dbReference type="SUPFAM" id="SSF52418">
    <property type="entry name" value="Nucleoside phosphorylase/phosphoribosyltransferase catalytic domain"/>
    <property type="match status" value="1"/>
</dbReference>
<dbReference type="NCBIfam" id="TIGR02644">
    <property type="entry name" value="Y_phosphoryl"/>
    <property type="match status" value="1"/>
</dbReference>
<dbReference type="Gene3D" id="3.90.1170.30">
    <property type="entry name" value="Pyrimidine nucleoside phosphorylase-like, C-terminal domain"/>
    <property type="match status" value="1"/>
</dbReference>
<dbReference type="PANTHER" id="PTHR10515:SF0">
    <property type="entry name" value="THYMIDINE PHOSPHORYLASE"/>
    <property type="match status" value="1"/>
</dbReference>
<evidence type="ECO:0000313" key="8">
    <source>
        <dbReference type="Proteomes" id="UP000198406"/>
    </source>
</evidence>
<dbReference type="OrthoDB" id="445007at2759"/>
<evidence type="ECO:0000256" key="3">
    <source>
        <dbReference type="ARBA" id="ARBA00022676"/>
    </source>
</evidence>
<dbReference type="Pfam" id="PF02885">
    <property type="entry name" value="Glycos_trans_3N"/>
    <property type="match status" value="1"/>
</dbReference>
<protein>
    <recommendedName>
        <fullName evidence="5">Thymidine phosphorylase</fullName>
        <shortName evidence="5">TP</shortName>
        <ecNumber evidence="5">2.4.2.4</ecNumber>
    </recommendedName>
    <alternativeName>
        <fullName evidence="5">TdRPase</fullName>
    </alternativeName>
</protein>
<dbReference type="InterPro" id="IPR013102">
    <property type="entry name" value="PYNP_C"/>
</dbReference>
<dbReference type="Gene3D" id="3.40.1030.10">
    <property type="entry name" value="Nucleoside phosphorylase/phosphoribosyltransferase catalytic domain"/>
    <property type="match status" value="1"/>
</dbReference>
<comment type="function">
    <text evidence="5">Catalyzes the reversible phosphorolysis of thymidine. The produced molecules are then utilized as carbon and energy sources or in the rescue of pyrimidine bases for nucleotide synthesis.</text>
</comment>
<comment type="catalytic activity">
    <reaction evidence="5">
        <text>thymidine + phosphate = 2-deoxy-alpha-D-ribose 1-phosphate + thymine</text>
        <dbReference type="Rhea" id="RHEA:16037"/>
        <dbReference type="ChEBI" id="CHEBI:17748"/>
        <dbReference type="ChEBI" id="CHEBI:17821"/>
        <dbReference type="ChEBI" id="CHEBI:43474"/>
        <dbReference type="ChEBI" id="CHEBI:57259"/>
        <dbReference type="EC" id="2.4.2.4"/>
    </reaction>
</comment>
<dbReference type="AlphaFoldDB" id="A0A1Z5K7L9"/>
<dbReference type="InParanoid" id="A0A1Z5K7L9"/>
<dbReference type="EMBL" id="BDSP01000179">
    <property type="protein sequence ID" value="GAX22216.1"/>
    <property type="molecule type" value="Genomic_DNA"/>
</dbReference>
<keyword evidence="8" id="KW-1185">Reference proteome</keyword>
<evidence type="ECO:0000256" key="2">
    <source>
        <dbReference type="ARBA" id="ARBA00011738"/>
    </source>
</evidence>
<evidence type="ECO:0000256" key="5">
    <source>
        <dbReference type="PIRNR" id="PIRNR000478"/>
    </source>
</evidence>
<dbReference type="SUPFAM" id="SSF47648">
    <property type="entry name" value="Nucleoside phosphorylase/phosphoribosyltransferase N-terminal domain"/>
    <property type="match status" value="1"/>
</dbReference>
<evidence type="ECO:0000256" key="4">
    <source>
        <dbReference type="ARBA" id="ARBA00022679"/>
    </source>
</evidence>
<comment type="subunit">
    <text evidence="2 5">Homodimer.</text>
</comment>
<evidence type="ECO:0000313" key="7">
    <source>
        <dbReference type="EMBL" id="GAX22216.1"/>
    </source>
</evidence>
<dbReference type="PANTHER" id="PTHR10515">
    <property type="entry name" value="THYMIDINE PHOSPHORYLASE"/>
    <property type="match status" value="1"/>
</dbReference>
<sequence>MFNPVEFIRTRRFQLREHTDEEIETFLQQYLQGHVQDYQMSAWLMAVCCHGLSAHETATLTRCMVESGEQLQWSSSLTYRVDKHSTGGIGDKVSIVLAPLVASFGNIHVPMMAGRSLMHTGGTIDKLESIQGFRTDFNVAEFQSICQKVGCIINTTGPTLCPADAKLYALRDVTGTVWSIPLITGSIMSKKIAERPNSLVLDVKYGVGAFSPSRDEAQQLAMSLVATGEANGLCPTTGFLTRMDHPLGWATGNWLEVWECIRLLQGWQDNATVRQSQALIELIVHQAGEMLHHQDPTASYESCVVTAYQQLKSGQALSKFKEMVEAQGGDVTAVTDCETYMTRTAPVDTVSFALRARYDGYVHDINALEVGLIAVALGAGRTQASASVDPWAGMRFRCQVGDAVRRGDVLVEVYHKSTLAEAEACYERLYQSFTIAAEVAPLPPPILTHRVTKDGTKEFKMVSLEGL</sequence>
<evidence type="ECO:0000256" key="1">
    <source>
        <dbReference type="ARBA" id="ARBA00006915"/>
    </source>
</evidence>
<dbReference type="Pfam" id="PF00591">
    <property type="entry name" value="Glycos_transf_3"/>
    <property type="match status" value="1"/>
</dbReference>
<dbReference type="GO" id="GO:0006206">
    <property type="term" value="P:pyrimidine nucleobase metabolic process"/>
    <property type="evidence" value="ECO:0007669"/>
    <property type="project" value="InterPro"/>
</dbReference>
<keyword evidence="3 5" id="KW-0328">Glycosyltransferase</keyword>
<dbReference type="GO" id="GO:0004645">
    <property type="term" value="F:1,4-alpha-oligoglucan phosphorylase activity"/>
    <property type="evidence" value="ECO:0007669"/>
    <property type="project" value="InterPro"/>
</dbReference>